<dbReference type="Gene3D" id="1.10.10.10">
    <property type="entry name" value="Winged helix-like DNA-binding domain superfamily/Winged helix DNA-binding domain"/>
    <property type="match status" value="1"/>
</dbReference>
<dbReference type="Gene3D" id="1.10.1740.10">
    <property type="match status" value="1"/>
</dbReference>
<evidence type="ECO:0000259" key="5">
    <source>
        <dbReference type="PROSITE" id="PS00622"/>
    </source>
</evidence>
<dbReference type="GO" id="GO:0016987">
    <property type="term" value="F:sigma factor activity"/>
    <property type="evidence" value="ECO:0007669"/>
    <property type="project" value="UniProtKB-KW"/>
</dbReference>
<evidence type="ECO:0000256" key="2">
    <source>
        <dbReference type="ARBA" id="ARBA00023015"/>
    </source>
</evidence>
<dbReference type="SUPFAM" id="SSF88946">
    <property type="entry name" value="Sigma2 domain of RNA polymerase sigma factors"/>
    <property type="match status" value="1"/>
</dbReference>
<dbReference type="SUPFAM" id="SSF88659">
    <property type="entry name" value="Sigma3 and sigma4 domains of RNA polymerase sigma factors"/>
    <property type="match status" value="1"/>
</dbReference>
<dbReference type="RefSeq" id="WP_141615495.1">
    <property type="nucleotide sequence ID" value="NZ_CP041253.1"/>
</dbReference>
<keyword evidence="4" id="KW-0804">Transcription</keyword>
<dbReference type="InterPro" id="IPR013325">
    <property type="entry name" value="RNA_pol_sigma_r2"/>
</dbReference>
<dbReference type="InterPro" id="IPR000792">
    <property type="entry name" value="Tscrpt_reg_LuxR_C"/>
</dbReference>
<keyword evidence="7" id="KW-1185">Reference proteome</keyword>
<dbReference type="Pfam" id="PF04542">
    <property type="entry name" value="Sigma70_r2"/>
    <property type="match status" value="1"/>
</dbReference>
<protein>
    <submittedName>
        <fullName evidence="6">RNA polymerase sigma-70 factor</fullName>
    </submittedName>
</protein>
<dbReference type="InterPro" id="IPR007627">
    <property type="entry name" value="RNA_pol_sigma70_r2"/>
</dbReference>
<evidence type="ECO:0000256" key="4">
    <source>
        <dbReference type="ARBA" id="ARBA00023163"/>
    </source>
</evidence>
<dbReference type="InterPro" id="IPR013249">
    <property type="entry name" value="RNA_pol_sigma70_r4_t2"/>
</dbReference>
<gene>
    <name evidence="6" type="ORF">FKX85_14925</name>
</gene>
<dbReference type="PANTHER" id="PTHR43133:SF46">
    <property type="entry name" value="RNA POLYMERASE SIGMA-70 FACTOR ECF SUBFAMILY"/>
    <property type="match status" value="1"/>
</dbReference>
<dbReference type="Pfam" id="PF08281">
    <property type="entry name" value="Sigma70_r4_2"/>
    <property type="match status" value="1"/>
</dbReference>
<evidence type="ECO:0000313" key="7">
    <source>
        <dbReference type="Proteomes" id="UP000316614"/>
    </source>
</evidence>
<dbReference type="GO" id="GO:0006352">
    <property type="term" value="P:DNA-templated transcription initiation"/>
    <property type="evidence" value="ECO:0007669"/>
    <property type="project" value="InterPro"/>
</dbReference>
<dbReference type="EMBL" id="CP041253">
    <property type="protein sequence ID" value="QDH80261.1"/>
    <property type="molecule type" value="Genomic_DNA"/>
</dbReference>
<dbReference type="InterPro" id="IPR013324">
    <property type="entry name" value="RNA_pol_sigma_r3/r4-like"/>
</dbReference>
<dbReference type="Proteomes" id="UP000316614">
    <property type="component" value="Chromosome"/>
</dbReference>
<dbReference type="NCBIfam" id="TIGR02937">
    <property type="entry name" value="sigma70-ECF"/>
    <property type="match status" value="1"/>
</dbReference>
<dbReference type="InterPro" id="IPR036388">
    <property type="entry name" value="WH-like_DNA-bd_sf"/>
</dbReference>
<proteinExistence type="inferred from homology"/>
<dbReference type="KEGG" id="echi:FKX85_14925"/>
<dbReference type="OrthoDB" id="1524077at2"/>
<reference evidence="6 7" key="1">
    <citation type="submission" date="2019-06" db="EMBL/GenBank/DDBJ databases">
        <title>Echinicola alkalisoli sp. nov. isolated from saline soil.</title>
        <authorList>
            <person name="Sun J.-Q."/>
            <person name="Xu L."/>
        </authorList>
    </citation>
    <scope>NUCLEOTIDE SEQUENCE [LARGE SCALE GENOMIC DNA]</scope>
    <source>
        <strain evidence="6 7">LN3S3</strain>
    </source>
</reference>
<keyword evidence="2" id="KW-0805">Transcription regulation</keyword>
<name>A0A514CK77_9BACT</name>
<dbReference type="NCBIfam" id="TIGR02985">
    <property type="entry name" value="Sig70_bacteroi1"/>
    <property type="match status" value="1"/>
</dbReference>
<evidence type="ECO:0000256" key="3">
    <source>
        <dbReference type="ARBA" id="ARBA00023082"/>
    </source>
</evidence>
<dbReference type="InterPro" id="IPR039425">
    <property type="entry name" value="RNA_pol_sigma-70-like"/>
</dbReference>
<evidence type="ECO:0000313" key="6">
    <source>
        <dbReference type="EMBL" id="QDH80261.1"/>
    </source>
</evidence>
<sequence>MGCNDEQLVRELQEGSEMALGKLMERYIDSLCRFSYSITGQQELAEEAVSDTFVKLWNGRERLQIRTSVRGYLYRAVRNVTLDLLRKEGKHCHLQEVDEDALGTIDDPFKELFYSELEAQIDQLINTLPEQRAIIFRMNRLEGLKYREIADILNISVHTVQNQMVAAVQKMTEYLPYFKLVMYVLYVNGL</sequence>
<dbReference type="PROSITE" id="PS00622">
    <property type="entry name" value="HTH_LUXR_1"/>
    <property type="match status" value="1"/>
</dbReference>
<accession>A0A514CK77</accession>
<dbReference type="GO" id="GO:0003677">
    <property type="term" value="F:DNA binding"/>
    <property type="evidence" value="ECO:0007669"/>
    <property type="project" value="InterPro"/>
</dbReference>
<dbReference type="InterPro" id="IPR014284">
    <property type="entry name" value="RNA_pol_sigma-70_dom"/>
</dbReference>
<keyword evidence="3" id="KW-0731">Sigma factor</keyword>
<dbReference type="PANTHER" id="PTHR43133">
    <property type="entry name" value="RNA POLYMERASE ECF-TYPE SIGMA FACTO"/>
    <property type="match status" value="1"/>
</dbReference>
<feature type="domain" description="HTH luxR-type" evidence="5">
    <location>
        <begin position="143"/>
        <end position="170"/>
    </location>
</feature>
<evidence type="ECO:0000256" key="1">
    <source>
        <dbReference type="ARBA" id="ARBA00010641"/>
    </source>
</evidence>
<organism evidence="6 7">
    <name type="scientific">Echinicola soli</name>
    <dbReference type="NCBI Taxonomy" id="2591634"/>
    <lineage>
        <taxon>Bacteria</taxon>
        <taxon>Pseudomonadati</taxon>
        <taxon>Bacteroidota</taxon>
        <taxon>Cytophagia</taxon>
        <taxon>Cytophagales</taxon>
        <taxon>Cyclobacteriaceae</taxon>
        <taxon>Echinicola</taxon>
    </lineage>
</organism>
<comment type="similarity">
    <text evidence="1">Belongs to the sigma-70 factor family. ECF subfamily.</text>
</comment>
<dbReference type="InterPro" id="IPR014327">
    <property type="entry name" value="RNA_pol_sigma70_bacteroid"/>
</dbReference>
<dbReference type="AlphaFoldDB" id="A0A514CK77"/>